<reference evidence="12" key="1">
    <citation type="submission" date="2017-04" db="EMBL/GenBank/DDBJ databases">
        <title>Plasmodium gonderi genome.</title>
        <authorList>
            <person name="Arisue N."/>
            <person name="Honma H."/>
            <person name="Kawai S."/>
            <person name="Tougan T."/>
            <person name="Tanabe K."/>
            <person name="Horii T."/>
        </authorList>
    </citation>
    <scope>NUCLEOTIDE SEQUENCE [LARGE SCALE GENOMIC DNA]</scope>
    <source>
        <strain evidence="12">ATCC 30045</strain>
    </source>
</reference>
<comment type="catalytic activity">
    <reaction evidence="7">
        <text>4-methyl-5-(2-phosphooxyethyl)-thiazole + 4-amino-2-methyl-5-(diphosphooxymethyl)pyrimidine + H(+) = thiamine phosphate + diphosphate</text>
        <dbReference type="Rhea" id="RHEA:22328"/>
        <dbReference type="ChEBI" id="CHEBI:15378"/>
        <dbReference type="ChEBI" id="CHEBI:33019"/>
        <dbReference type="ChEBI" id="CHEBI:37575"/>
        <dbReference type="ChEBI" id="CHEBI:57841"/>
        <dbReference type="ChEBI" id="CHEBI:58296"/>
        <dbReference type="EC" id="2.5.1.3"/>
    </reaction>
</comment>
<dbReference type="EC" id="2.5.1.3" evidence="2"/>
<dbReference type="Gene3D" id="3.20.20.70">
    <property type="entry name" value="Aldolase class I"/>
    <property type="match status" value="1"/>
</dbReference>
<keyword evidence="5" id="KW-0460">Magnesium</keyword>
<dbReference type="Pfam" id="PF02581">
    <property type="entry name" value="TMP-TENI"/>
    <property type="match status" value="1"/>
</dbReference>
<dbReference type="CDD" id="cd00564">
    <property type="entry name" value="TMP_TenI"/>
    <property type="match status" value="1"/>
</dbReference>
<dbReference type="GO" id="GO:0004789">
    <property type="term" value="F:thiamine-phosphate diphosphorylase activity"/>
    <property type="evidence" value="ECO:0007669"/>
    <property type="project" value="UniProtKB-EC"/>
</dbReference>
<feature type="domain" description="Thiamine phosphate synthase/TenI" evidence="10">
    <location>
        <begin position="32"/>
        <end position="243"/>
    </location>
</feature>
<evidence type="ECO:0000256" key="5">
    <source>
        <dbReference type="ARBA" id="ARBA00022842"/>
    </source>
</evidence>
<name>A0A1Y1JNA4_PLAGO</name>
<dbReference type="UniPathway" id="UPA00060">
    <property type="reaction ID" value="UER00141"/>
</dbReference>
<protein>
    <recommendedName>
        <fullName evidence="2">thiamine phosphate synthase</fullName>
        <ecNumber evidence="2">2.5.1.3</ecNumber>
    </recommendedName>
</protein>
<dbReference type="EMBL" id="BDQF01000012">
    <property type="protein sequence ID" value="GAW81883.1"/>
    <property type="molecule type" value="Genomic_DNA"/>
</dbReference>
<sequence length="552" mass="64429">MKINSNMNNMHRLRCFCNWSNTHRFRNVDYSLYLVTDDKFLGDKENVCQSFIGKIREGILGGVGLVQLRLKNSDDLYFYNTAVEVKQLLSKYKIPFIINNRLDICLSVDADGVHVGKKDIPINIARNILGEEKIIGATINFSNDEDIQMAINNRVDYIAHEHTLYESSTKPITASYEHGIKKKINMLVNKIKYLQEKGKIDKCVFDCTHPPIILIGGINTNNIKETMENFHDTCAGVAVVSNIIGENCNPFLNSLRLKFIINKYKKCYNDAFINMCTSFLRYIFWNNLESHKKNVYPNFMLEQLEKAQQNDVKYTKFHLYTNMDVKKNVQNFFAKNLDFKIIQLNQLVENNYQEGKLFFLFISKCISIGVEEEDQCQDASKEMFIVCNTHLKKWIDKNKNKNISNALFILIGGELLELFRKKFSPEFFQNNKFFIITKKEEEYNWEPLKCGIEGVSIKYKKNLTNLALKNNHLDNEKIKHFSILLSYFLMVQENITPQFLLKIVREMKVLNAEDENVMKFAASVNISFELLENEHNTEPCFFGEEEQMERLL</sequence>
<dbReference type="InterPro" id="IPR022998">
    <property type="entry name" value="ThiamineP_synth_TenI"/>
</dbReference>
<dbReference type="Proteomes" id="UP000195521">
    <property type="component" value="Unassembled WGS sequence"/>
</dbReference>
<gene>
    <name evidence="11" type="ORF">PGO_113370</name>
</gene>
<dbReference type="GO" id="GO:0005737">
    <property type="term" value="C:cytoplasm"/>
    <property type="evidence" value="ECO:0007669"/>
    <property type="project" value="TreeGrafter"/>
</dbReference>
<comment type="catalytic activity">
    <reaction evidence="8">
        <text>2-(2-carboxy-4-methylthiazol-5-yl)ethyl phosphate + 4-amino-2-methyl-5-(diphosphooxymethyl)pyrimidine + 2 H(+) = thiamine phosphate + CO2 + diphosphate</text>
        <dbReference type="Rhea" id="RHEA:47848"/>
        <dbReference type="ChEBI" id="CHEBI:15378"/>
        <dbReference type="ChEBI" id="CHEBI:16526"/>
        <dbReference type="ChEBI" id="CHEBI:33019"/>
        <dbReference type="ChEBI" id="CHEBI:37575"/>
        <dbReference type="ChEBI" id="CHEBI:57841"/>
        <dbReference type="ChEBI" id="CHEBI:62890"/>
        <dbReference type="EC" id="2.5.1.3"/>
    </reaction>
</comment>
<dbReference type="AlphaFoldDB" id="A0A1Y1JNA4"/>
<dbReference type="OMA" id="YIAHEHT"/>
<dbReference type="SUPFAM" id="SSF51391">
    <property type="entry name" value="Thiamin phosphate synthase"/>
    <property type="match status" value="1"/>
</dbReference>
<evidence type="ECO:0000256" key="6">
    <source>
        <dbReference type="ARBA" id="ARBA00022977"/>
    </source>
</evidence>
<keyword evidence="6" id="KW-0784">Thiamine biosynthesis</keyword>
<dbReference type="GO" id="GO:0046872">
    <property type="term" value="F:metal ion binding"/>
    <property type="evidence" value="ECO:0007669"/>
    <property type="project" value="UniProtKB-KW"/>
</dbReference>
<dbReference type="PANTHER" id="PTHR20857">
    <property type="entry name" value="THIAMINE-PHOSPHATE PYROPHOSPHORYLASE"/>
    <property type="match status" value="1"/>
</dbReference>
<dbReference type="PANTHER" id="PTHR20857:SF23">
    <property type="entry name" value="THIAMINE BIOSYNTHETIC BIFUNCTIONAL ENZYME"/>
    <property type="match status" value="1"/>
</dbReference>
<comment type="catalytic activity">
    <reaction evidence="9">
        <text>2-[(2R,5Z)-2-carboxy-4-methylthiazol-5(2H)-ylidene]ethyl phosphate + 4-amino-2-methyl-5-(diphosphooxymethyl)pyrimidine + 2 H(+) = thiamine phosphate + CO2 + diphosphate</text>
        <dbReference type="Rhea" id="RHEA:47844"/>
        <dbReference type="ChEBI" id="CHEBI:15378"/>
        <dbReference type="ChEBI" id="CHEBI:16526"/>
        <dbReference type="ChEBI" id="CHEBI:33019"/>
        <dbReference type="ChEBI" id="CHEBI:37575"/>
        <dbReference type="ChEBI" id="CHEBI:57841"/>
        <dbReference type="ChEBI" id="CHEBI:62899"/>
        <dbReference type="EC" id="2.5.1.3"/>
    </reaction>
</comment>
<evidence type="ECO:0000256" key="2">
    <source>
        <dbReference type="ARBA" id="ARBA00012830"/>
    </source>
</evidence>
<dbReference type="GeneID" id="39748615"/>
<evidence type="ECO:0000259" key="10">
    <source>
        <dbReference type="Pfam" id="PF02581"/>
    </source>
</evidence>
<evidence type="ECO:0000256" key="8">
    <source>
        <dbReference type="ARBA" id="ARBA00047851"/>
    </source>
</evidence>
<evidence type="ECO:0000256" key="4">
    <source>
        <dbReference type="ARBA" id="ARBA00022723"/>
    </source>
</evidence>
<dbReference type="InterPro" id="IPR013785">
    <property type="entry name" value="Aldolase_TIM"/>
</dbReference>
<dbReference type="OrthoDB" id="4994at2759"/>
<keyword evidence="3" id="KW-0808">Transferase</keyword>
<dbReference type="InterPro" id="IPR036206">
    <property type="entry name" value="ThiamineP_synth_sf"/>
</dbReference>
<evidence type="ECO:0000256" key="7">
    <source>
        <dbReference type="ARBA" id="ARBA00047334"/>
    </source>
</evidence>
<evidence type="ECO:0000256" key="3">
    <source>
        <dbReference type="ARBA" id="ARBA00022679"/>
    </source>
</evidence>
<comment type="caution">
    <text evidence="11">The sequence shown here is derived from an EMBL/GenBank/DDBJ whole genome shotgun (WGS) entry which is preliminary data.</text>
</comment>
<accession>A0A1Y1JNA4</accession>
<organism evidence="11 12">
    <name type="scientific">Plasmodium gonderi</name>
    <dbReference type="NCBI Taxonomy" id="77519"/>
    <lineage>
        <taxon>Eukaryota</taxon>
        <taxon>Sar</taxon>
        <taxon>Alveolata</taxon>
        <taxon>Apicomplexa</taxon>
        <taxon>Aconoidasida</taxon>
        <taxon>Haemosporida</taxon>
        <taxon>Plasmodiidae</taxon>
        <taxon>Plasmodium</taxon>
        <taxon>Plasmodium (Plasmodium)</taxon>
    </lineage>
</organism>
<dbReference type="InterPro" id="IPR034291">
    <property type="entry name" value="TMP_synthase"/>
</dbReference>
<evidence type="ECO:0000256" key="1">
    <source>
        <dbReference type="ARBA" id="ARBA00005165"/>
    </source>
</evidence>
<dbReference type="RefSeq" id="XP_028544472.1">
    <property type="nucleotide sequence ID" value="XM_028688671.1"/>
</dbReference>
<comment type="pathway">
    <text evidence="1">Cofactor biosynthesis; thiamine diphosphate biosynthesis; thiamine phosphate from 4-amino-2-methyl-5-diphosphomethylpyrimidine and 4-methyl-5-(2-phosphoethyl)-thiazole: step 1/1.</text>
</comment>
<evidence type="ECO:0000313" key="12">
    <source>
        <dbReference type="Proteomes" id="UP000195521"/>
    </source>
</evidence>
<keyword evidence="12" id="KW-1185">Reference proteome</keyword>
<evidence type="ECO:0000313" key="11">
    <source>
        <dbReference type="EMBL" id="GAW81883.1"/>
    </source>
</evidence>
<proteinExistence type="inferred from homology"/>
<dbReference type="GO" id="GO:0009228">
    <property type="term" value="P:thiamine biosynthetic process"/>
    <property type="evidence" value="ECO:0007669"/>
    <property type="project" value="UniProtKB-KW"/>
</dbReference>
<evidence type="ECO:0000256" key="9">
    <source>
        <dbReference type="ARBA" id="ARBA00047883"/>
    </source>
</evidence>
<dbReference type="HAMAP" id="MF_00097">
    <property type="entry name" value="TMP_synthase"/>
    <property type="match status" value="1"/>
</dbReference>
<keyword evidence="4" id="KW-0479">Metal-binding</keyword>
<dbReference type="GO" id="GO:0009229">
    <property type="term" value="P:thiamine diphosphate biosynthetic process"/>
    <property type="evidence" value="ECO:0007669"/>
    <property type="project" value="UniProtKB-UniPathway"/>
</dbReference>